<dbReference type="InterPro" id="IPR011990">
    <property type="entry name" value="TPR-like_helical_dom_sf"/>
</dbReference>
<evidence type="ECO:0000256" key="7">
    <source>
        <dbReference type="ARBA" id="ARBA00023157"/>
    </source>
</evidence>
<keyword evidence="6" id="KW-0802">TPR repeat</keyword>
<dbReference type="InterPro" id="IPR006597">
    <property type="entry name" value="Sel1-like"/>
</dbReference>
<dbReference type="GO" id="GO:0008800">
    <property type="term" value="F:beta-lactamase activity"/>
    <property type="evidence" value="ECO:0007669"/>
    <property type="project" value="UniProtKB-EC"/>
</dbReference>
<keyword evidence="5" id="KW-0378">Hydrolase</keyword>
<dbReference type="InterPro" id="IPR040239">
    <property type="entry name" value="HcpB-like"/>
</dbReference>
<evidence type="ECO:0000256" key="8">
    <source>
        <dbReference type="ARBA" id="ARBA00023251"/>
    </source>
</evidence>
<dbReference type="RefSeq" id="WP_131163732.1">
    <property type="nucleotide sequence ID" value="NZ_QPGQ01000015.1"/>
</dbReference>
<evidence type="ECO:0000256" key="5">
    <source>
        <dbReference type="ARBA" id="ARBA00022801"/>
    </source>
</evidence>
<sequence length="233" mass="27116">MKKIFLILIFFNILFSNDLDNALKFYDNKNYKKAYEIFNELCEKSNSRACFSLAYMYENAQGVLKDLQKAYKFYDKSCSLGLKQACSNLALLMQDQGFFNEAILVFNKACKLNDTQSCNTVGLFYEKEKDGKLALSFYKKSCALKDPRACYKIGFLYEKGELIKQNLNQALYFYKQSCSFGFGEACYLLGRYNQFEKNDIKTAKRYFGIACDQKHLQACEAYKDLNNKDIKIY</sequence>
<gene>
    <name evidence="9" type="ORF">DU473_05130</name>
</gene>
<dbReference type="SMART" id="SM00671">
    <property type="entry name" value="SEL1"/>
    <property type="match status" value="5"/>
</dbReference>
<dbReference type="Proteomes" id="UP000292583">
    <property type="component" value="Unassembled WGS sequence"/>
</dbReference>
<dbReference type="Pfam" id="PF08238">
    <property type="entry name" value="Sel1"/>
    <property type="match status" value="4"/>
</dbReference>
<evidence type="ECO:0000256" key="1">
    <source>
        <dbReference type="ARBA" id="ARBA00001526"/>
    </source>
</evidence>
<evidence type="ECO:0000256" key="3">
    <source>
        <dbReference type="ARBA" id="ARBA00012865"/>
    </source>
</evidence>
<dbReference type="EMBL" id="QPGR01000008">
    <property type="protein sequence ID" value="TBR80736.1"/>
    <property type="molecule type" value="Genomic_DNA"/>
</dbReference>
<dbReference type="PANTHER" id="PTHR13891">
    <property type="entry name" value="CYTOCHROME C OXIDASE ASSEMBLY FACTOR 7"/>
    <property type="match status" value="1"/>
</dbReference>
<proteinExistence type="inferred from homology"/>
<reference evidence="9 10" key="1">
    <citation type="submission" date="2018-07" db="EMBL/GenBank/DDBJ databases">
        <title>Campylobacter zealandensis sp. nov., isolated from birds and water in New Zealand.</title>
        <authorList>
            <person name="Wilkinson D.A."/>
            <person name="Biggs P.J."/>
            <person name="French N.P."/>
            <person name="Midwinter A.C."/>
        </authorList>
    </citation>
    <scope>NUCLEOTIDE SEQUENCE [LARGE SCALE GENOMIC DNA]</scope>
    <source>
        <strain evidence="9 10">B423b</strain>
    </source>
</reference>
<comment type="caution">
    <text evidence="9">The sequence shown here is derived from an EMBL/GenBank/DDBJ whole genome shotgun (WGS) entry which is preliminary data.</text>
</comment>
<comment type="catalytic activity">
    <reaction evidence="1">
        <text>a beta-lactam + H2O = a substituted beta-amino acid</text>
        <dbReference type="Rhea" id="RHEA:20401"/>
        <dbReference type="ChEBI" id="CHEBI:15377"/>
        <dbReference type="ChEBI" id="CHEBI:35627"/>
        <dbReference type="ChEBI" id="CHEBI:140347"/>
        <dbReference type="EC" id="3.5.2.6"/>
    </reaction>
</comment>
<organism evidence="9 10">
    <name type="scientific">Campylobacter novaezeelandiae</name>
    <dbReference type="NCBI Taxonomy" id="2267891"/>
    <lineage>
        <taxon>Bacteria</taxon>
        <taxon>Pseudomonadati</taxon>
        <taxon>Campylobacterota</taxon>
        <taxon>Epsilonproteobacteria</taxon>
        <taxon>Campylobacterales</taxon>
        <taxon>Campylobacteraceae</taxon>
        <taxon>Campylobacter</taxon>
    </lineage>
</organism>
<evidence type="ECO:0000313" key="10">
    <source>
        <dbReference type="Proteomes" id="UP000292583"/>
    </source>
</evidence>
<dbReference type="OrthoDB" id="9772133at2"/>
<comment type="similarity">
    <text evidence="2">Belongs to the hcp beta-lactamase family.</text>
</comment>
<dbReference type="PANTHER" id="PTHR13891:SF1">
    <property type="entry name" value="CYTOCHROME C OXIDASE ASSEMBLY FACTOR 7"/>
    <property type="match status" value="1"/>
</dbReference>
<dbReference type="Gene3D" id="1.25.40.10">
    <property type="entry name" value="Tetratricopeptide repeat domain"/>
    <property type="match status" value="1"/>
</dbReference>
<name>A0A4Q9JU98_9BACT</name>
<dbReference type="AlphaFoldDB" id="A0A4Q9JU98"/>
<evidence type="ECO:0000313" key="9">
    <source>
        <dbReference type="EMBL" id="TBR80736.1"/>
    </source>
</evidence>
<keyword evidence="7" id="KW-1015">Disulfide bond</keyword>
<evidence type="ECO:0000256" key="4">
    <source>
        <dbReference type="ARBA" id="ARBA00022737"/>
    </source>
</evidence>
<accession>A0A4Q9JU98</accession>
<keyword evidence="10" id="KW-1185">Reference proteome</keyword>
<evidence type="ECO:0000256" key="2">
    <source>
        <dbReference type="ARBA" id="ARBA00008486"/>
    </source>
</evidence>
<keyword evidence="8" id="KW-0046">Antibiotic resistance</keyword>
<dbReference type="GO" id="GO:0046677">
    <property type="term" value="P:response to antibiotic"/>
    <property type="evidence" value="ECO:0007669"/>
    <property type="project" value="UniProtKB-KW"/>
</dbReference>
<dbReference type="SUPFAM" id="SSF81901">
    <property type="entry name" value="HCP-like"/>
    <property type="match status" value="1"/>
</dbReference>
<evidence type="ECO:0000256" key="6">
    <source>
        <dbReference type="ARBA" id="ARBA00022803"/>
    </source>
</evidence>
<dbReference type="EC" id="3.5.2.6" evidence="3"/>
<protein>
    <recommendedName>
        <fullName evidence="3">beta-lactamase</fullName>
        <ecNumber evidence="3">3.5.2.6</ecNumber>
    </recommendedName>
</protein>
<keyword evidence="4" id="KW-0677">Repeat</keyword>